<feature type="compositionally biased region" description="Acidic residues" evidence="1">
    <location>
        <begin position="46"/>
        <end position="55"/>
    </location>
</feature>
<dbReference type="AlphaFoldDB" id="A0A2A2KDH0"/>
<evidence type="ECO:0000313" key="2">
    <source>
        <dbReference type="EMBL" id="PAV72066.1"/>
    </source>
</evidence>
<dbReference type="OrthoDB" id="5865419at2759"/>
<gene>
    <name evidence="2" type="ORF">WR25_20762</name>
</gene>
<sequence length="529" mass="59533">MPRFKRRFNSDHPNPVLRQIRRIEHASGAAAASASANASDANSDVQEVDVDEEGQEQNGIDDRMVISEISPIERRIREGRSFNDGNWKSTELKSLFELLKAYGTRADAVAKYGDVYLSRSTEEIFSKIDEIRQLNAEHREDRISYERSEWKAIGAEEINTDDDPHFKYSKYEKVKTFVDAGHEITRRFYPHYKLKMFQETINESLSQLFIPPPLKAVTFETSSGETKQACLSWENIHKFILGVNTVKSQATHLTPLDASVILRMLDEIEEEALETTKDEERAIFKGMLWNVKSGFFKDFEPDLPCSLFTASQVPLDPFRTRLWDIPPGGCPVPPNVGVTIKRKRKSATSTITLLSSNATNKAKRSCARAENASQMGQPCSSQSQPIERQRNLEELLQEAEEQQNEGGGADVDVLGHRPVQQQQQQQQQQMPLPGQGAGPGTLQQMMQMHMGGHIPVCSTMSTMNAPMPMPPPLHPSHASHSMPPMSMSMPMPHPTHPLTLHSHPLQHSHAHAHSHVNPNDIPDYDLEQL</sequence>
<feature type="region of interest" description="Disordered" evidence="1">
    <location>
        <begin position="470"/>
        <end position="529"/>
    </location>
</feature>
<feature type="region of interest" description="Disordered" evidence="1">
    <location>
        <begin position="27"/>
        <end position="62"/>
    </location>
</feature>
<proteinExistence type="predicted"/>
<accession>A0A2A2KDH0</accession>
<dbReference type="EMBL" id="LIAE01008849">
    <property type="protein sequence ID" value="PAV72066.1"/>
    <property type="molecule type" value="Genomic_DNA"/>
</dbReference>
<organism evidence="2 3">
    <name type="scientific">Diploscapter pachys</name>
    <dbReference type="NCBI Taxonomy" id="2018661"/>
    <lineage>
        <taxon>Eukaryota</taxon>
        <taxon>Metazoa</taxon>
        <taxon>Ecdysozoa</taxon>
        <taxon>Nematoda</taxon>
        <taxon>Chromadorea</taxon>
        <taxon>Rhabditida</taxon>
        <taxon>Rhabditina</taxon>
        <taxon>Rhabditomorpha</taxon>
        <taxon>Rhabditoidea</taxon>
        <taxon>Rhabditidae</taxon>
        <taxon>Diploscapter</taxon>
    </lineage>
</organism>
<feature type="region of interest" description="Disordered" evidence="1">
    <location>
        <begin position="418"/>
        <end position="442"/>
    </location>
</feature>
<reference evidence="2 3" key="1">
    <citation type="journal article" date="2017" name="Curr. Biol.">
        <title>Genome architecture and evolution of a unichromosomal asexual nematode.</title>
        <authorList>
            <person name="Fradin H."/>
            <person name="Zegar C."/>
            <person name="Gutwein M."/>
            <person name="Lucas J."/>
            <person name="Kovtun M."/>
            <person name="Corcoran D."/>
            <person name="Baugh L.R."/>
            <person name="Kiontke K."/>
            <person name="Gunsalus K."/>
            <person name="Fitch D.H."/>
            <person name="Piano F."/>
        </authorList>
    </citation>
    <scope>NUCLEOTIDE SEQUENCE [LARGE SCALE GENOMIC DNA]</scope>
    <source>
        <strain evidence="2">PF1309</strain>
    </source>
</reference>
<comment type="caution">
    <text evidence="2">The sequence shown here is derived from an EMBL/GenBank/DDBJ whole genome shotgun (WGS) entry which is preliminary data.</text>
</comment>
<feature type="compositionally biased region" description="Low complexity" evidence="1">
    <location>
        <begin position="27"/>
        <end position="45"/>
    </location>
</feature>
<feature type="compositionally biased region" description="Polar residues" evidence="1">
    <location>
        <begin position="371"/>
        <end position="386"/>
    </location>
</feature>
<feature type="compositionally biased region" description="Polar residues" evidence="1">
    <location>
        <begin position="351"/>
        <end position="360"/>
    </location>
</feature>
<dbReference type="STRING" id="2018661.A0A2A2KDH0"/>
<name>A0A2A2KDH0_9BILA</name>
<protein>
    <submittedName>
        <fullName evidence="2">Uncharacterized protein</fullName>
    </submittedName>
</protein>
<feature type="compositionally biased region" description="Low complexity" evidence="1">
    <location>
        <begin position="475"/>
        <end position="503"/>
    </location>
</feature>
<keyword evidence="3" id="KW-1185">Reference proteome</keyword>
<feature type="compositionally biased region" description="Basic residues" evidence="1">
    <location>
        <begin position="504"/>
        <end position="514"/>
    </location>
</feature>
<evidence type="ECO:0000256" key="1">
    <source>
        <dbReference type="SAM" id="MobiDB-lite"/>
    </source>
</evidence>
<evidence type="ECO:0000313" key="3">
    <source>
        <dbReference type="Proteomes" id="UP000218231"/>
    </source>
</evidence>
<feature type="compositionally biased region" description="Low complexity" evidence="1">
    <location>
        <begin position="420"/>
        <end position="429"/>
    </location>
</feature>
<feature type="region of interest" description="Disordered" evidence="1">
    <location>
        <begin position="351"/>
        <end position="387"/>
    </location>
</feature>
<dbReference type="Proteomes" id="UP000218231">
    <property type="component" value="Unassembled WGS sequence"/>
</dbReference>